<dbReference type="AlphaFoldDB" id="G3AYI8"/>
<evidence type="ECO:0000256" key="3">
    <source>
        <dbReference type="ARBA" id="ARBA00008435"/>
    </source>
</evidence>
<keyword evidence="23" id="KW-0175">Coiled coil</keyword>
<evidence type="ECO:0000313" key="26">
    <source>
        <dbReference type="Proteomes" id="UP000000707"/>
    </source>
</evidence>
<evidence type="ECO:0000256" key="1">
    <source>
        <dbReference type="ARBA" id="ARBA00001966"/>
    </source>
</evidence>
<dbReference type="EMBL" id="GL996512">
    <property type="protein sequence ID" value="EGV65861.1"/>
    <property type="molecule type" value="Genomic_DNA"/>
</dbReference>
<keyword evidence="15" id="KW-0539">Nucleus</keyword>
<evidence type="ECO:0000256" key="11">
    <source>
        <dbReference type="ARBA" id="ARBA00023004"/>
    </source>
</evidence>
<dbReference type="GO" id="GO:0003677">
    <property type="term" value="F:DNA binding"/>
    <property type="evidence" value="ECO:0007669"/>
    <property type="project" value="UniProtKB-KW"/>
</dbReference>
<dbReference type="GO" id="GO:0006974">
    <property type="term" value="P:DNA damage response"/>
    <property type="evidence" value="ECO:0007669"/>
    <property type="project" value="UniProtKB-ARBA"/>
</dbReference>
<comment type="cofactor">
    <cofactor evidence="1">
        <name>[4Fe-4S] cluster</name>
        <dbReference type="ChEBI" id="CHEBI:49883"/>
    </cofactor>
</comment>
<dbReference type="OrthoDB" id="267079at2759"/>
<comment type="subcellular location">
    <subcellularLocation>
        <location evidence="2">Nucleus</location>
    </subcellularLocation>
</comment>
<dbReference type="GO" id="GO:0046872">
    <property type="term" value="F:metal ion binding"/>
    <property type="evidence" value="ECO:0007669"/>
    <property type="project" value="UniProtKB-KW"/>
</dbReference>
<dbReference type="PANTHER" id="PTHR11472:SF41">
    <property type="entry name" value="ATP-DEPENDENT DNA HELICASE DDX11-RELATED"/>
    <property type="match status" value="1"/>
</dbReference>
<name>G3AYI8_CANTC</name>
<dbReference type="Gene3D" id="1.10.30.20">
    <property type="entry name" value="Bacterial XPD DNA helicase, FeS cluster domain"/>
    <property type="match status" value="1"/>
</dbReference>
<comment type="similarity">
    <text evidence="3">Belongs to the DEAD box helicase family. DEAH subfamily. DDX11/CHL1 sub-subfamily.</text>
</comment>
<evidence type="ECO:0000259" key="24">
    <source>
        <dbReference type="PROSITE" id="PS51193"/>
    </source>
</evidence>
<evidence type="ECO:0000256" key="2">
    <source>
        <dbReference type="ARBA" id="ARBA00004123"/>
    </source>
</evidence>
<keyword evidence="11" id="KW-0408">Iron</keyword>
<dbReference type="Pfam" id="PF06733">
    <property type="entry name" value="DEAD_2"/>
    <property type="match status" value="1"/>
</dbReference>
<dbReference type="GO" id="GO:0005524">
    <property type="term" value="F:ATP binding"/>
    <property type="evidence" value="ECO:0007669"/>
    <property type="project" value="UniProtKB-KW"/>
</dbReference>
<comment type="function">
    <text evidence="21">ATP-dependent DNA helicase important for chromosome transmission and normal cell cycle progression in G(2)/M. May have a role in changing DNA topology to allow the loading of proteins involved in maintaining sister chromatid cohesion in the vicinity of the centromeres. Has a specific role in chromosome segregation during meiosis II.</text>
</comment>
<proteinExistence type="inferred from homology"/>
<evidence type="ECO:0000256" key="10">
    <source>
        <dbReference type="ARBA" id="ARBA00022840"/>
    </source>
</evidence>
<evidence type="ECO:0000256" key="16">
    <source>
        <dbReference type="ARBA" id="ARBA00023306"/>
    </source>
</evidence>
<reference evidence="25 26" key="1">
    <citation type="journal article" date="2011" name="Proc. Natl. Acad. Sci. U.S.A.">
        <title>Comparative genomics of xylose-fermenting fungi for enhanced biofuel production.</title>
        <authorList>
            <person name="Wohlbach D.J."/>
            <person name="Kuo A."/>
            <person name="Sato T.K."/>
            <person name="Potts K.M."/>
            <person name="Salamov A.A."/>
            <person name="LaButti K.M."/>
            <person name="Sun H."/>
            <person name="Clum A."/>
            <person name="Pangilinan J.L."/>
            <person name="Lindquist E.A."/>
            <person name="Lucas S."/>
            <person name="Lapidus A."/>
            <person name="Jin M."/>
            <person name="Gunawan C."/>
            <person name="Balan V."/>
            <person name="Dale B.E."/>
            <person name="Jeffries T.W."/>
            <person name="Zinkel R."/>
            <person name="Barry K.W."/>
            <person name="Grigoriev I.V."/>
            <person name="Gasch A.P."/>
        </authorList>
    </citation>
    <scope>NUCLEOTIDE SEQUENCE [LARGE SCALE GENOMIC DNA]</scope>
    <source>
        <strain evidence="26">ATCC 10573 / BCRC 21748 / CBS 615 / JCM 9827 / NBRC 10315 / NRRL Y-1498 / VKM Y-70</strain>
    </source>
</reference>
<protein>
    <recommendedName>
        <fullName evidence="5">ATP-dependent DNA helicase CHL1</fullName>
        <ecNumber evidence="18">5.6.2.3</ecNumber>
    </recommendedName>
    <alternativeName>
        <fullName evidence="4">ATP-dependent DNA helicase chl1</fullName>
    </alternativeName>
    <alternativeName>
        <fullName evidence="17">Chromosome loss protein 1</fullName>
    </alternativeName>
    <alternativeName>
        <fullName evidence="19 20">DNA 5'-3' helicase CHL1</fullName>
    </alternativeName>
</protein>
<dbReference type="SMART" id="SM00488">
    <property type="entry name" value="DEXDc2"/>
    <property type="match status" value="1"/>
</dbReference>
<keyword evidence="6" id="KW-0479">Metal-binding</keyword>
<keyword evidence="8" id="KW-0378">Hydrolase</keyword>
<dbReference type="Proteomes" id="UP000000707">
    <property type="component" value="Unassembled WGS sequence"/>
</dbReference>
<dbReference type="PROSITE" id="PS51193">
    <property type="entry name" value="HELICASE_ATP_BIND_2"/>
    <property type="match status" value="1"/>
</dbReference>
<dbReference type="InterPro" id="IPR006554">
    <property type="entry name" value="Helicase-like_DEXD_c2"/>
</dbReference>
<dbReference type="InterPro" id="IPR027417">
    <property type="entry name" value="P-loop_NTPase"/>
</dbReference>
<evidence type="ECO:0000256" key="15">
    <source>
        <dbReference type="ARBA" id="ARBA00023242"/>
    </source>
</evidence>
<dbReference type="GO" id="GO:0051536">
    <property type="term" value="F:iron-sulfur cluster binding"/>
    <property type="evidence" value="ECO:0007669"/>
    <property type="project" value="UniProtKB-KW"/>
</dbReference>
<comment type="catalytic activity">
    <reaction evidence="22">
        <text>ATP + H2O = ADP + phosphate + H(+)</text>
        <dbReference type="Rhea" id="RHEA:13065"/>
        <dbReference type="ChEBI" id="CHEBI:15377"/>
        <dbReference type="ChEBI" id="CHEBI:15378"/>
        <dbReference type="ChEBI" id="CHEBI:30616"/>
        <dbReference type="ChEBI" id="CHEBI:43474"/>
        <dbReference type="ChEBI" id="CHEBI:456216"/>
        <dbReference type="EC" id="5.6.2.3"/>
    </reaction>
</comment>
<organism evidence="26">
    <name type="scientific">Candida tenuis (strain ATCC 10573 / BCRC 21748 / CBS 615 / JCM 9827 / NBRC 10315 / NRRL Y-1498 / VKM Y-70)</name>
    <name type="common">Yeast</name>
    <name type="synonym">Yamadazyma tenuis</name>
    <dbReference type="NCBI Taxonomy" id="590646"/>
    <lineage>
        <taxon>Eukaryota</taxon>
        <taxon>Fungi</taxon>
        <taxon>Dikarya</taxon>
        <taxon>Ascomycota</taxon>
        <taxon>Saccharomycotina</taxon>
        <taxon>Pichiomycetes</taxon>
        <taxon>Debaryomycetaceae</taxon>
        <taxon>Yamadazyma</taxon>
    </lineage>
</organism>
<dbReference type="FunFam" id="3.40.50.300:FF:001372">
    <property type="entry name" value="ATP-dependent DNA helicase chl1"/>
    <property type="match status" value="1"/>
</dbReference>
<dbReference type="GO" id="GO:0043139">
    <property type="term" value="F:5'-3' DNA helicase activity"/>
    <property type="evidence" value="ECO:0007669"/>
    <property type="project" value="UniProtKB-EC"/>
</dbReference>
<dbReference type="SUPFAM" id="SSF52540">
    <property type="entry name" value="P-loop containing nucleoside triphosphate hydrolases"/>
    <property type="match status" value="3"/>
</dbReference>
<evidence type="ECO:0000256" key="7">
    <source>
        <dbReference type="ARBA" id="ARBA00022741"/>
    </source>
</evidence>
<dbReference type="GO" id="GO:0005634">
    <property type="term" value="C:nucleus"/>
    <property type="evidence" value="ECO:0007669"/>
    <property type="project" value="UniProtKB-SubCell"/>
</dbReference>
<dbReference type="InterPro" id="IPR006555">
    <property type="entry name" value="ATP-dep_Helicase_C"/>
</dbReference>
<dbReference type="GO" id="GO:0034085">
    <property type="term" value="P:establishment of sister chromatid cohesion"/>
    <property type="evidence" value="ECO:0007669"/>
    <property type="project" value="TreeGrafter"/>
</dbReference>
<dbReference type="STRING" id="590646.G3AYI8"/>
<gene>
    <name evidence="25" type="ORF">CANTEDRAFT_101726</name>
</gene>
<evidence type="ECO:0000256" key="19">
    <source>
        <dbReference type="ARBA" id="ARBA00044998"/>
    </source>
</evidence>
<dbReference type="KEGG" id="cten:18245494"/>
<evidence type="ECO:0000256" key="17">
    <source>
        <dbReference type="ARBA" id="ARBA00029709"/>
    </source>
</evidence>
<keyword evidence="9" id="KW-0347">Helicase</keyword>
<keyword evidence="13" id="KW-0238">DNA-binding</keyword>
<dbReference type="NCBIfam" id="TIGR00604">
    <property type="entry name" value="rad3"/>
    <property type="match status" value="1"/>
</dbReference>
<sequence length="807" mass="92724">MTRGDDKFHHPYEPYDIQLQLMGEIYEAIDKGFKVGLFESPTGTGKTLSLICATMSWLRKHKNTNLTTSHSGDSESESEPEWVKTAYKKKVLSRHQGERKEFEMHLEEASQEYEKKIAKVHELPEKRLKTSYEDDYIPADYHSDIEGTDHNEQLKDEISRLLKRVDDGPSNRIDMGTLEDDSTKIFFSSRTHTQLGQFSGQLALTTFESSLYDMSERVKYLPMGSRKQLCIHPKISKLSNTESINEACGELAKKESKCEFVCNTKVEGIKQQFNDYSLTKIHDIQELKQLGEYLKICPYYSVRNNLKMTEVISLPYQMLLEENARDSLNINIKNSIIIVDEAHNLLDTINALNSAAISAEELTSLNQSLKLYFNKFIKRLNPGNRINIMKLIKICSILHKFIVYNRDNKLAKTGGKIKINDIFIDNTGDLFNIHKLNEYLKTSKIAFKIETYLEKNVENYQTTSNPLLFKLVTFLRALSNPTNEGSFFWDSTSPDDLSIKYLLLDPSEIFKPIVEDCKCLILAGGTMEPMSDYTEYLFPYLPTTQIKQFSCDHIIPIENLKVLPIGSYKNQILDFSFKNRNNSTLILRLGECLIEIMKNTPDGTVVFLPSYKYLNHIVAEWKQMGIWKQMEALKSSLFVEPSSSSQVDEVLKKYSRAIKTGKGAVLFSVVGGKLSEGINFSDELARAVIMVGLPYPNLMSGELIARKKFIEETTFLKTGSKSMALDNSRQFIENICMRSINQSIGRSIRHINDYSMIYLFDHRYHQKSVQNKLSGWIKRRILDQLPFPEVIQHTNDFFMTKSLKKLT</sequence>
<dbReference type="HOGENOM" id="CLU_006515_2_0_1"/>
<evidence type="ECO:0000256" key="21">
    <source>
        <dbReference type="ARBA" id="ARBA00045702"/>
    </source>
</evidence>
<keyword evidence="10" id="KW-0067">ATP-binding</keyword>
<feature type="coiled-coil region" evidence="23">
    <location>
        <begin position="92"/>
        <end position="119"/>
    </location>
</feature>
<evidence type="ECO:0000256" key="23">
    <source>
        <dbReference type="SAM" id="Coils"/>
    </source>
</evidence>
<evidence type="ECO:0000313" key="25">
    <source>
        <dbReference type="EMBL" id="EGV65861.1"/>
    </source>
</evidence>
<dbReference type="InterPro" id="IPR045028">
    <property type="entry name" value="DinG/Rad3-like"/>
</dbReference>
<dbReference type="InterPro" id="IPR014013">
    <property type="entry name" value="Helic_SF1/SF2_ATP-bd_DinG/Rad3"/>
</dbReference>
<dbReference type="InterPro" id="IPR010614">
    <property type="entry name" value="RAD3-like_helicase_DEAD"/>
</dbReference>
<evidence type="ECO:0000256" key="8">
    <source>
        <dbReference type="ARBA" id="ARBA00022801"/>
    </source>
</evidence>
<dbReference type="EC" id="5.6.2.3" evidence="18"/>
<evidence type="ECO:0000256" key="9">
    <source>
        <dbReference type="ARBA" id="ARBA00022806"/>
    </source>
</evidence>
<evidence type="ECO:0000256" key="13">
    <source>
        <dbReference type="ARBA" id="ARBA00023125"/>
    </source>
</evidence>
<accession>G3AYI8</accession>
<feature type="domain" description="Helicase ATP-binding" evidence="24">
    <location>
        <begin position="4"/>
        <end position="396"/>
    </location>
</feature>
<evidence type="ECO:0000256" key="20">
    <source>
        <dbReference type="ARBA" id="ARBA00045008"/>
    </source>
</evidence>
<evidence type="ECO:0000256" key="14">
    <source>
        <dbReference type="ARBA" id="ARBA00023235"/>
    </source>
</evidence>
<evidence type="ECO:0000256" key="18">
    <source>
        <dbReference type="ARBA" id="ARBA00044969"/>
    </source>
</evidence>
<dbReference type="InterPro" id="IPR002464">
    <property type="entry name" value="DNA/RNA_helicase_DEAH_CS"/>
</dbReference>
<keyword evidence="12" id="KW-0411">Iron-sulfur</keyword>
<keyword evidence="14" id="KW-0413">Isomerase</keyword>
<dbReference type="CDD" id="cd18788">
    <property type="entry name" value="SF2_C_XPD"/>
    <property type="match status" value="1"/>
</dbReference>
<dbReference type="GO" id="GO:0006139">
    <property type="term" value="P:nucleobase-containing compound metabolic process"/>
    <property type="evidence" value="ECO:0007669"/>
    <property type="project" value="InterPro"/>
</dbReference>
<dbReference type="InterPro" id="IPR042493">
    <property type="entry name" value="XPD_DNA_FeS"/>
</dbReference>
<dbReference type="Gene3D" id="3.40.50.300">
    <property type="entry name" value="P-loop containing nucleotide triphosphate hydrolases"/>
    <property type="match status" value="3"/>
</dbReference>
<dbReference type="PROSITE" id="PS00690">
    <property type="entry name" value="DEAH_ATP_HELICASE"/>
    <property type="match status" value="1"/>
</dbReference>
<dbReference type="eggNOG" id="KOG1133">
    <property type="taxonomic scope" value="Eukaryota"/>
</dbReference>
<dbReference type="Gene3D" id="1.10.275.40">
    <property type="match status" value="1"/>
</dbReference>
<evidence type="ECO:0000256" key="22">
    <source>
        <dbReference type="ARBA" id="ARBA00048954"/>
    </source>
</evidence>
<evidence type="ECO:0000256" key="6">
    <source>
        <dbReference type="ARBA" id="ARBA00022723"/>
    </source>
</evidence>
<dbReference type="GeneID" id="18245494"/>
<dbReference type="SMART" id="SM00491">
    <property type="entry name" value="HELICc2"/>
    <property type="match status" value="1"/>
</dbReference>
<dbReference type="GO" id="GO:0016818">
    <property type="term" value="F:hydrolase activity, acting on acid anhydrides, in phosphorus-containing anhydrides"/>
    <property type="evidence" value="ECO:0007669"/>
    <property type="project" value="InterPro"/>
</dbReference>
<dbReference type="PANTHER" id="PTHR11472">
    <property type="entry name" value="DNA REPAIR DEAD HELICASE RAD3/XP-D SUBFAMILY MEMBER"/>
    <property type="match status" value="1"/>
</dbReference>
<keyword evidence="16" id="KW-0131">Cell cycle</keyword>
<keyword evidence="26" id="KW-1185">Reference proteome</keyword>
<evidence type="ECO:0000256" key="12">
    <source>
        <dbReference type="ARBA" id="ARBA00023014"/>
    </source>
</evidence>
<keyword evidence="7" id="KW-0547">Nucleotide-binding</keyword>
<dbReference type="Pfam" id="PF13307">
    <property type="entry name" value="Helicase_C_2"/>
    <property type="match status" value="1"/>
</dbReference>
<evidence type="ECO:0000256" key="4">
    <source>
        <dbReference type="ARBA" id="ARBA00016387"/>
    </source>
</evidence>
<evidence type="ECO:0000256" key="5">
    <source>
        <dbReference type="ARBA" id="ARBA00017386"/>
    </source>
</evidence>
<dbReference type="InterPro" id="IPR013020">
    <property type="entry name" value="Rad3/Chl1-like"/>
</dbReference>